<sequence length="435" mass="46925">MHPQNSLETSSSQFHRNVNASKMKSLRISHSLCCFFLTLPKKTSPLNLNHFSSIGQASPPARHTLANPLPSRAPTLPRRSFVENVATTLASTVALTTLGTLSSPSPSFAVTSLPDYALQPSYLSTIVLNTFNADTHQAMLDFLTDSFVGIDVLRSTSSTAVVGFGSDLNTAPPSFAPGVSAYKFYGGHPTMTVQYDPSNPVPTSLPGAEQLTTVAYIQMAVPGYRISKIMQSGGEMVSAYGYCNCVAPNGVHFRAVVADPVGQNLEYVALRAKEGMTVEEVAKFYKSNYNMVEALVPKTRPEGQDEFEPRIFPDSKYLVCAGGSSSAFGLMIHPSDYVANGDDETFIGRKTTVKEKILNNAPVKNTNIGSVVDEKGFGGVVFVVQEGSESKISGSGKDPNGSKINVVKEVDYNYGNEKERGYFPPPPNPYANMER</sequence>
<dbReference type="Proteomes" id="UP001165085">
    <property type="component" value="Unassembled WGS sequence"/>
</dbReference>
<gene>
    <name evidence="2" type="ORF">TrST_g6141</name>
</gene>
<dbReference type="AlphaFoldDB" id="A0A9W7BCT0"/>
<name>A0A9W7BCT0_9STRA</name>
<reference evidence="3" key="1">
    <citation type="journal article" date="2023" name="Commun. Biol.">
        <title>Genome analysis of Parmales, the sister group of diatoms, reveals the evolutionary specialization of diatoms from phago-mixotrophs to photoautotrophs.</title>
        <authorList>
            <person name="Ban H."/>
            <person name="Sato S."/>
            <person name="Yoshikawa S."/>
            <person name="Yamada K."/>
            <person name="Nakamura Y."/>
            <person name="Ichinomiya M."/>
            <person name="Sato N."/>
            <person name="Blanc-Mathieu R."/>
            <person name="Endo H."/>
            <person name="Kuwata A."/>
            <person name="Ogata H."/>
        </authorList>
    </citation>
    <scope>NUCLEOTIDE SEQUENCE [LARGE SCALE GENOMIC DNA]</scope>
    <source>
        <strain evidence="3">NIES 3701</strain>
    </source>
</reference>
<dbReference type="OrthoDB" id="16820at2759"/>
<evidence type="ECO:0000313" key="2">
    <source>
        <dbReference type="EMBL" id="GMH88062.1"/>
    </source>
</evidence>
<comment type="caution">
    <text evidence="2">The sequence shown here is derived from an EMBL/GenBank/DDBJ whole genome shotgun (WGS) entry which is preliminary data.</text>
</comment>
<proteinExistence type="predicted"/>
<evidence type="ECO:0000256" key="1">
    <source>
        <dbReference type="SAM" id="MobiDB-lite"/>
    </source>
</evidence>
<accession>A0A9W7BCT0</accession>
<feature type="region of interest" description="Disordered" evidence="1">
    <location>
        <begin position="416"/>
        <end position="435"/>
    </location>
</feature>
<keyword evidence="3" id="KW-1185">Reference proteome</keyword>
<protein>
    <submittedName>
        <fullName evidence="2">Uncharacterized protein</fullName>
    </submittedName>
</protein>
<dbReference type="EMBL" id="BRXY01000338">
    <property type="protein sequence ID" value="GMH88062.1"/>
    <property type="molecule type" value="Genomic_DNA"/>
</dbReference>
<evidence type="ECO:0000313" key="3">
    <source>
        <dbReference type="Proteomes" id="UP001165085"/>
    </source>
</evidence>
<organism evidence="2 3">
    <name type="scientific">Triparma strigata</name>
    <dbReference type="NCBI Taxonomy" id="1606541"/>
    <lineage>
        <taxon>Eukaryota</taxon>
        <taxon>Sar</taxon>
        <taxon>Stramenopiles</taxon>
        <taxon>Ochrophyta</taxon>
        <taxon>Bolidophyceae</taxon>
        <taxon>Parmales</taxon>
        <taxon>Triparmaceae</taxon>
        <taxon>Triparma</taxon>
    </lineage>
</organism>